<keyword evidence="4" id="KW-1185">Reference proteome</keyword>
<name>A0A553E493_9FLAO</name>
<dbReference type="Proteomes" id="UP000316371">
    <property type="component" value="Unassembled WGS sequence"/>
</dbReference>
<accession>A0A553E493</accession>
<gene>
    <name evidence="3" type="ORF">FNW21_08495</name>
</gene>
<protein>
    <recommendedName>
        <fullName evidence="5">Seryl-tRNA synthetase</fullName>
    </recommendedName>
</protein>
<evidence type="ECO:0000313" key="4">
    <source>
        <dbReference type="Proteomes" id="UP000316371"/>
    </source>
</evidence>
<dbReference type="RefSeq" id="WP_144256309.1">
    <property type="nucleotide sequence ID" value="NZ_VJZT01000007.1"/>
</dbReference>
<proteinExistence type="predicted"/>
<dbReference type="AlphaFoldDB" id="A0A553E493"/>
<sequence>MKKLTFYLMVIVLSLNAFPSSLYAAEKNPTAIATTPKEMPENVKVMLNRLNEIKDMDKSNLSSTEKKELRKEVRTIKANLKSSGNGVYLSVGAIIIVILLLILIL</sequence>
<evidence type="ECO:0008006" key="5">
    <source>
        <dbReference type="Google" id="ProtNLM"/>
    </source>
</evidence>
<dbReference type="EMBL" id="VJZT01000007">
    <property type="protein sequence ID" value="TRX39733.1"/>
    <property type="molecule type" value="Genomic_DNA"/>
</dbReference>
<feature type="signal peptide" evidence="2">
    <location>
        <begin position="1"/>
        <end position="24"/>
    </location>
</feature>
<organism evidence="3 4">
    <name type="scientific">Flavobacterium restrictum</name>
    <dbReference type="NCBI Taxonomy" id="2594428"/>
    <lineage>
        <taxon>Bacteria</taxon>
        <taxon>Pseudomonadati</taxon>
        <taxon>Bacteroidota</taxon>
        <taxon>Flavobacteriia</taxon>
        <taxon>Flavobacteriales</taxon>
        <taxon>Flavobacteriaceae</taxon>
        <taxon>Flavobacterium</taxon>
    </lineage>
</organism>
<evidence type="ECO:0000313" key="3">
    <source>
        <dbReference type="EMBL" id="TRX39733.1"/>
    </source>
</evidence>
<feature type="chain" id="PRO_5021909778" description="Seryl-tRNA synthetase" evidence="2">
    <location>
        <begin position="25"/>
        <end position="105"/>
    </location>
</feature>
<reference evidence="3 4" key="1">
    <citation type="submission" date="2019-07" db="EMBL/GenBank/DDBJ databases">
        <title>Novel species of Flavobacterium.</title>
        <authorList>
            <person name="Liu Q."/>
            <person name="Xin Y.-H."/>
        </authorList>
    </citation>
    <scope>NUCLEOTIDE SEQUENCE [LARGE SCALE GENOMIC DNA]</scope>
    <source>
        <strain evidence="3 4">LB1R34</strain>
    </source>
</reference>
<keyword evidence="1" id="KW-0812">Transmembrane</keyword>
<keyword evidence="1" id="KW-0472">Membrane</keyword>
<dbReference type="OrthoDB" id="799395at2"/>
<evidence type="ECO:0000256" key="2">
    <source>
        <dbReference type="SAM" id="SignalP"/>
    </source>
</evidence>
<keyword evidence="2" id="KW-0732">Signal</keyword>
<feature type="transmembrane region" description="Helical" evidence="1">
    <location>
        <begin position="87"/>
        <end position="104"/>
    </location>
</feature>
<keyword evidence="1" id="KW-1133">Transmembrane helix</keyword>
<evidence type="ECO:0000256" key="1">
    <source>
        <dbReference type="SAM" id="Phobius"/>
    </source>
</evidence>
<comment type="caution">
    <text evidence="3">The sequence shown here is derived from an EMBL/GenBank/DDBJ whole genome shotgun (WGS) entry which is preliminary data.</text>
</comment>